<proteinExistence type="predicted"/>
<feature type="transmembrane region" description="Helical" evidence="1">
    <location>
        <begin position="20"/>
        <end position="40"/>
    </location>
</feature>
<keyword evidence="1" id="KW-0812">Transmembrane</keyword>
<sequence length="171" mass="18262">MTEDTAATETPPARRLIPLWVAGLGLLIVVLVLLVGLVIAKSAFGSGGESNQTIDKEVVDQTGILTTSPDVEHPPQRDIRIGTCESDSQSGARAAGTVTNWTSQPSDYRVVVSFRNDEDGTEFGSTSLTIAEVAPHRTSNWSTSVPSRPDVVFTCRIVSIDRWETGQAPPG</sequence>
<name>A0A6J5YH87_9ZZZZ</name>
<keyword evidence="1" id="KW-1133">Transmembrane helix</keyword>
<gene>
    <name evidence="2" type="ORF">UFOPK1392_01669</name>
    <name evidence="3" type="ORF">UFOPK3733_00773</name>
</gene>
<accession>A0A6J5YH87</accession>
<reference evidence="2" key="1">
    <citation type="submission" date="2020-05" db="EMBL/GenBank/DDBJ databases">
        <authorList>
            <person name="Chiriac C."/>
            <person name="Salcher M."/>
            <person name="Ghai R."/>
            <person name="Kavagutti S V."/>
        </authorList>
    </citation>
    <scope>NUCLEOTIDE SEQUENCE</scope>
</reference>
<dbReference type="EMBL" id="CAFBNC010000028">
    <property type="protein sequence ID" value="CAB4932780.1"/>
    <property type="molecule type" value="Genomic_DNA"/>
</dbReference>
<protein>
    <submittedName>
        <fullName evidence="2">Unannotated protein</fullName>
    </submittedName>
</protein>
<evidence type="ECO:0000313" key="3">
    <source>
        <dbReference type="EMBL" id="CAB4932780.1"/>
    </source>
</evidence>
<dbReference type="AlphaFoldDB" id="A0A6J5YH87"/>
<evidence type="ECO:0000256" key="1">
    <source>
        <dbReference type="SAM" id="Phobius"/>
    </source>
</evidence>
<organism evidence="2">
    <name type="scientific">freshwater metagenome</name>
    <dbReference type="NCBI Taxonomy" id="449393"/>
    <lineage>
        <taxon>unclassified sequences</taxon>
        <taxon>metagenomes</taxon>
        <taxon>ecological metagenomes</taxon>
    </lineage>
</organism>
<keyword evidence="1" id="KW-0472">Membrane</keyword>
<evidence type="ECO:0000313" key="2">
    <source>
        <dbReference type="EMBL" id="CAB4323907.1"/>
    </source>
</evidence>
<dbReference type="EMBL" id="CAEMXZ010000083">
    <property type="protein sequence ID" value="CAB4323907.1"/>
    <property type="molecule type" value="Genomic_DNA"/>
</dbReference>